<dbReference type="EMBL" id="JANPWZ010001365">
    <property type="protein sequence ID" value="KAJ3566363.1"/>
    <property type="molecule type" value="Genomic_DNA"/>
</dbReference>
<feature type="region of interest" description="Disordered" evidence="1">
    <location>
        <begin position="212"/>
        <end position="291"/>
    </location>
</feature>
<reference evidence="2" key="1">
    <citation type="submission" date="2022-07" db="EMBL/GenBank/DDBJ databases">
        <title>Genome Sequence of Xylaria arbuscula.</title>
        <authorList>
            <person name="Buettner E."/>
        </authorList>
    </citation>
    <scope>NUCLEOTIDE SEQUENCE</scope>
    <source>
        <strain evidence="2">VT107</strain>
    </source>
</reference>
<keyword evidence="3" id="KW-1185">Reference proteome</keyword>
<evidence type="ECO:0000313" key="2">
    <source>
        <dbReference type="EMBL" id="KAJ3566363.1"/>
    </source>
</evidence>
<comment type="caution">
    <text evidence="2">The sequence shown here is derived from an EMBL/GenBank/DDBJ whole genome shotgun (WGS) entry which is preliminary data.</text>
</comment>
<dbReference type="Proteomes" id="UP001148614">
    <property type="component" value="Unassembled WGS sequence"/>
</dbReference>
<dbReference type="AlphaFoldDB" id="A0A9W8TKQ3"/>
<accession>A0A9W8TKQ3</accession>
<protein>
    <submittedName>
        <fullName evidence="2">Uncharacterized protein</fullName>
    </submittedName>
</protein>
<sequence length="291" mass="32510">MENAPDNSTIFGGIIEYETKYFVGQTNALVDAALKNALDKTRITIQFTFCKGSKPTCTNSMRYDGEDDNPETFEPFIPPGVDPSQLLRRIPRPVCPMPPQITGKRKLYFYTPVHPNPYIISNGFTDFFRLALGLSYCEGHHYSYCVQAGKRLTPTGDRSPKPDDMVIGIYHLLEWDDAADNEAIGFEFRYAVDKLRECARWRENPCCPQRATEAQQENNDQPPSPTEGTHPDPGSSQGPCLSPPLPHPSSLRIATEAQRKDNNGGPSSTTEETHSDLKYCPNPYPSPPLPQ</sequence>
<feature type="compositionally biased region" description="Polar residues" evidence="1">
    <location>
        <begin position="212"/>
        <end position="221"/>
    </location>
</feature>
<proteinExistence type="predicted"/>
<organism evidence="2 3">
    <name type="scientific">Xylaria arbuscula</name>
    <dbReference type="NCBI Taxonomy" id="114810"/>
    <lineage>
        <taxon>Eukaryota</taxon>
        <taxon>Fungi</taxon>
        <taxon>Dikarya</taxon>
        <taxon>Ascomycota</taxon>
        <taxon>Pezizomycotina</taxon>
        <taxon>Sordariomycetes</taxon>
        <taxon>Xylariomycetidae</taxon>
        <taxon>Xylariales</taxon>
        <taxon>Xylariaceae</taxon>
        <taxon>Xylaria</taxon>
    </lineage>
</organism>
<name>A0A9W8TKQ3_9PEZI</name>
<evidence type="ECO:0000313" key="3">
    <source>
        <dbReference type="Proteomes" id="UP001148614"/>
    </source>
</evidence>
<gene>
    <name evidence="2" type="ORF">NPX13_g7157</name>
</gene>
<feature type="compositionally biased region" description="Pro residues" evidence="1">
    <location>
        <begin position="282"/>
        <end position="291"/>
    </location>
</feature>
<evidence type="ECO:0000256" key="1">
    <source>
        <dbReference type="SAM" id="MobiDB-lite"/>
    </source>
</evidence>